<keyword evidence="1" id="KW-0732">Signal</keyword>
<sequence>MLPAFFLPFFGGILLIPAQAEEAPTLKNLGSLPSLRISRYGLPVNFAAVGGKCDAGSVQRNDRCMPEVRACCSNGGNCDEGETCTAGDLCSRSADDDSDCDPGTAVCGSRCMPSDAVCCGGGNYCDAGQICVEGG</sequence>
<proteinExistence type="predicted"/>
<evidence type="ECO:0000313" key="3">
    <source>
        <dbReference type="Proteomes" id="UP001230504"/>
    </source>
</evidence>
<reference evidence="2" key="1">
    <citation type="submission" date="2021-06" db="EMBL/GenBank/DDBJ databases">
        <title>Comparative genomics, transcriptomics and evolutionary studies reveal genomic signatures of adaptation to plant cell wall in hemibiotrophic fungi.</title>
        <authorList>
            <consortium name="DOE Joint Genome Institute"/>
            <person name="Baroncelli R."/>
            <person name="Diaz J.F."/>
            <person name="Benocci T."/>
            <person name="Peng M."/>
            <person name="Battaglia E."/>
            <person name="Haridas S."/>
            <person name="Andreopoulos W."/>
            <person name="Labutti K."/>
            <person name="Pangilinan J."/>
            <person name="Floch G.L."/>
            <person name="Makela M.R."/>
            <person name="Henrissat B."/>
            <person name="Grigoriev I.V."/>
            <person name="Crouch J.A."/>
            <person name="De Vries R.P."/>
            <person name="Sukno S.A."/>
            <person name="Thon M.R."/>
        </authorList>
    </citation>
    <scope>NUCLEOTIDE SEQUENCE</scope>
    <source>
        <strain evidence="2">CBS 125086</strain>
    </source>
</reference>
<feature type="signal peptide" evidence="1">
    <location>
        <begin position="1"/>
        <end position="20"/>
    </location>
</feature>
<evidence type="ECO:0000313" key="2">
    <source>
        <dbReference type="EMBL" id="KAK1590650.1"/>
    </source>
</evidence>
<comment type="caution">
    <text evidence="2">The sequence shown here is derived from an EMBL/GenBank/DDBJ whole genome shotgun (WGS) entry which is preliminary data.</text>
</comment>
<dbReference type="AlphaFoldDB" id="A0AAD8PZX4"/>
<accession>A0AAD8PZX4</accession>
<dbReference type="RefSeq" id="XP_060414132.1">
    <property type="nucleotide sequence ID" value="XM_060551576.1"/>
</dbReference>
<evidence type="ECO:0000256" key="1">
    <source>
        <dbReference type="SAM" id="SignalP"/>
    </source>
</evidence>
<dbReference type="Proteomes" id="UP001230504">
    <property type="component" value="Unassembled WGS sequence"/>
</dbReference>
<name>A0AAD8PZX4_9PEZI</name>
<gene>
    <name evidence="2" type="ORF">LY79DRAFT_217030</name>
</gene>
<keyword evidence="3" id="KW-1185">Reference proteome</keyword>
<protein>
    <submittedName>
        <fullName evidence="2">Uncharacterized protein</fullName>
    </submittedName>
</protein>
<feature type="chain" id="PRO_5041972053" evidence="1">
    <location>
        <begin position="21"/>
        <end position="135"/>
    </location>
</feature>
<dbReference type="GeneID" id="85435816"/>
<dbReference type="EMBL" id="JAHLJV010000030">
    <property type="protein sequence ID" value="KAK1590650.1"/>
    <property type="molecule type" value="Genomic_DNA"/>
</dbReference>
<organism evidence="2 3">
    <name type="scientific">Colletotrichum navitas</name>
    <dbReference type="NCBI Taxonomy" id="681940"/>
    <lineage>
        <taxon>Eukaryota</taxon>
        <taxon>Fungi</taxon>
        <taxon>Dikarya</taxon>
        <taxon>Ascomycota</taxon>
        <taxon>Pezizomycotina</taxon>
        <taxon>Sordariomycetes</taxon>
        <taxon>Hypocreomycetidae</taxon>
        <taxon>Glomerellales</taxon>
        <taxon>Glomerellaceae</taxon>
        <taxon>Colletotrichum</taxon>
        <taxon>Colletotrichum graminicola species complex</taxon>
    </lineage>
</organism>